<dbReference type="KEGG" id="hdf:AArcSl_0216"/>
<dbReference type="AlphaFoldDB" id="A0A343TFJ9"/>
<keyword evidence="2" id="KW-1185">Reference proteome</keyword>
<sequence length="88" mass="10090">MQHLIVRGDPGIRKDAVIEFEGEEVVCFTVKRQGDWHGPDEVQLWCTIGTEDERESFEKREYVPTWLDVDTIDAEDLTVIEAKGELAV</sequence>
<dbReference type="Proteomes" id="UP000263012">
    <property type="component" value="Chromosome"/>
</dbReference>
<dbReference type="Pfam" id="PF23384">
    <property type="entry name" value="DUF7098"/>
    <property type="match status" value="1"/>
</dbReference>
<proteinExistence type="predicted"/>
<evidence type="ECO:0000313" key="2">
    <source>
        <dbReference type="Proteomes" id="UP000263012"/>
    </source>
</evidence>
<organism evidence="1 2">
    <name type="scientific">Halalkaliarchaeum desulfuricum</name>
    <dbReference type="NCBI Taxonomy" id="2055893"/>
    <lineage>
        <taxon>Archaea</taxon>
        <taxon>Methanobacteriati</taxon>
        <taxon>Methanobacteriota</taxon>
        <taxon>Stenosarchaea group</taxon>
        <taxon>Halobacteria</taxon>
        <taxon>Halobacteriales</taxon>
        <taxon>Haloferacaceae</taxon>
        <taxon>Halalkaliarchaeum</taxon>
    </lineage>
</organism>
<dbReference type="RefSeq" id="WP_119813886.1">
    <property type="nucleotide sequence ID" value="NZ_CP025066.1"/>
</dbReference>
<protein>
    <submittedName>
        <fullName evidence="1">Uncharacterized protein</fullName>
    </submittedName>
</protein>
<evidence type="ECO:0000313" key="1">
    <source>
        <dbReference type="EMBL" id="AUX07871.1"/>
    </source>
</evidence>
<dbReference type="InterPro" id="IPR054623">
    <property type="entry name" value="HAH_0734-like"/>
</dbReference>
<dbReference type="OrthoDB" id="333484at2157"/>
<dbReference type="EMBL" id="CP025066">
    <property type="protein sequence ID" value="AUX07871.1"/>
    <property type="molecule type" value="Genomic_DNA"/>
</dbReference>
<dbReference type="GeneID" id="37876551"/>
<name>A0A343TFJ9_9EURY</name>
<dbReference type="NCBIfam" id="NF045545">
    <property type="entry name" value="HAH_0734_fam"/>
    <property type="match status" value="1"/>
</dbReference>
<accession>A0A343TFJ9</accession>
<gene>
    <name evidence="1" type="ORF">AArcSl_0216</name>
</gene>
<reference evidence="2" key="1">
    <citation type="submission" date="2017-11" db="EMBL/GenBank/DDBJ databases">
        <title>Phenotypic and genomic properties of facultatively anaerobic sulfur-reducing natronoarchaea from hypersaline soda lakes.</title>
        <authorList>
            <person name="Sorokin D.Y."/>
            <person name="Kublanov I.V."/>
            <person name="Roman P."/>
            <person name="Sinninghe Damste J.S."/>
            <person name="Golyshin P.N."/>
            <person name="Rojo D."/>
            <person name="Ciordia S."/>
            <person name="Mena M.D.C."/>
            <person name="Ferrer M."/>
            <person name="Messina E."/>
            <person name="Smedile F."/>
            <person name="La Spada G."/>
            <person name="La Cono V."/>
            <person name="Yakimov M.M."/>
        </authorList>
    </citation>
    <scope>NUCLEOTIDE SEQUENCE [LARGE SCALE GENOMIC DNA]</scope>
    <source>
        <strain evidence="2">AArc-Sl</strain>
    </source>
</reference>